<organism evidence="2">
    <name type="scientific">Rousettus bat poxvirus</name>
    <dbReference type="NCBI Taxonomy" id="3141933"/>
    <lineage>
        <taxon>Viruses</taxon>
        <taxon>Varidnaviria</taxon>
        <taxon>Bamfordvirae</taxon>
        <taxon>Nucleocytoviricota</taxon>
        <taxon>Pokkesviricetes</taxon>
        <taxon>Chitovirales</taxon>
        <taxon>Poxviridae</taxon>
    </lineage>
</organism>
<reference evidence="2" key="2">
    <citation type="submission" date="2024-02" db="EMBL/GenBank/DDBJ databases">
        <authorList>
            <person name="Hu B."/>
        </authorList>
    </citation>
    <scope>NUCLEOTIDE SEQUENCE</scope>
    <source>
        <strain evidence="2">1A/Uganda/UGR70/2019</strain>
    </source>
</reference>
<evidence type="ECO:0000259" key="1">
    <source>
        <dbReference type="Pfam" id="PF04595"/>
    </source>
</evidence>
<dbReference type="Pfam" id="PF04595">
    <property type="entry name" value="Pox_I6"/>
    <property type="match status" value="1"/>
</dbReference>
<protein>
    <recommendedName>
        <fullName evidence="1">Poxvirus F5/Telomere-binding protein I6 domain-containing protein</fullName>
    </recommendedName>
</protein>
<name>A0AAU7E2J6_9POXV</name>
<dbReference type="GO" id="GO:0016032">
    <property type="term" value="P:viral process"/>
    <property type="evidence" value="ECO:0007669"/>
    <property type="project" value="InterPro"/>
</dbReference>
<dbReference type="InterPro" id="IPR007674">
    <property type="entry name" value="Poxvirus_F5/I6_dom"/>
</dbReference>
<evidence type="ECO:0000313" key="2">
    <source>
        <dbReference type="EMBL" id="XBH23796.1"/>
    </source>
</evidence>
<proteinExistence type="predicted"/>
<feature type="domain" description="Poxvirus F5/Telomere-binding protein I6" evidence="1">
    <location>
        <begin position="29"/>
        <end position="347"/>
    </location>
</feature>
<reference evidence="2" key="1">
    <citation type="journal article" date="2024" name="Microbiome">
        <title>Substantial viral diversity in bats and rodents from East Africa: insights into evolution, recombination, and cocirculation.</title>
        <authorList>
            <person name="Wang D."/>
            <person name="Yang X."/>
            <person name="Ren Z."/>
            <person name="Hu B."/>
            <person name="Zhao H."/>
            <person name="Yang K."/>
            <person name="Shi P."/>
            <person name="Zhang Z."/>
            <person name="Feng Q."/>
            <person name="Nawenja C.V."/>
            <person name="Obanda V."/>
            <person name="Robert K."/>
            <person name="Nalikka B."/>
            <person name="Waruhiu C.N."/>
            <person name="Ochola G.O."/>
            <person name="Onyuok S.O."/>
            <person name="Ochieng H."/>
            <person name="Li B."/>
            <person name="Zhu Y."/>
            <person name="Si H."/>
            <person name="Yin J."/>
            <person name="Kristiansen K."/>
            <person name="Jin X."/>
            <person name="Xu X."/>
            <person name="Xiao M."/>
            <person name="Agwanda B."/>
            <person name="Ommeh S."/>
            <person name="Li J."/>
            <person name="Shi Z.L."/>
        </authorList>
    </citation>
    <scope>NUCLEOTIDE SEQUENCE</scope>
    <source>
        <strain evidence="2">1A/Uganda/UGR70/2019</strain>
    </source>
</reference>
<dbReference type="EMBL" id="PP711852">
    <property type="protein sequence ID" value="XBH23796.1"/>
    <property type="molecule type" value="Genomic_DNA"/>
</dbReference>
<sequence>MNNFIKQAAARVRKPQKTLDRPTERNLRKISIRFDFVPFYYNHQALFRKEENTLDTVAKSLLVLGSFRYEAHVLRALVRALAGKAHVFDVFFVPVGWLTGTGAPAPETHAAVEVCTDHPQGAVNALVRAALAPFSVGGVLVADEGPVTVRQFPVSWLPGDDAPVCVVAVYPFDPDCAVGIVFLGRHGDAHCGVTYLIPRAQLHVFVSAVRAHVSATYLVNDSIGHFSTTCIPSTEAPRRFPARTCTTLCEVLVEFDPAAFAPATAPPVAACTPYIPKMLVSIVDLPSDTEITCASHGGLDFVTHIGGTRLKTVLVLAKEPFARDIVFSGVFTKRNLVWRGRYTYAVTSASFPFPALKTRPGARAGAGASCACHKHCAMDSAFTTRTFAHVV</sequence>
<accession>A0AAU7E2J6</accession>